<dbReference type="Pfam" id="PF23147">
    <property type="entry name" value="GDH2_N"/>
    <property type="match status" value="1"/>
</dbReference>
<dbReference type="InterPro" id="IPR033524">
    <property type="entry name" value="Glu/Leu/Phe/Val_DH_AS"/>
</dbReference>
<sequence length="2336" mass="258115">MSSAFPKPKPLANIQSEESSRRPSPQPTHFSVPLVSHSNGNGNRTLRSATVGYVAPEFTGKLEQMKTVKNIIVQGGSIPESLVEDQIRWFYEQLGIDDAYFRIETPDVIASQITSLYAAKVAAYSREDKREEIRLDMEANDHAIYIDTSEPGKGHVSGPRYESRLEAKYLDHQGNTKYRVETFRSPAVIGASPSSKATLRCYFVYQCQFKQSPEETNPKETNLELISDSGFWQKATDNTKQIYQEIIELAVARTGPVIEIFDIEGVAEKRLVVAFRTRTARGMFSALSDLYHYYGVTSSRKYVEQFSNGITVMSIYLKPANLSEGYFPPIEESIHQITKEISLLYCLPQNKFHNLFAVGDLSLQEAVYAHSAWVFVQHFLNRLGPEYASLSEILSSTDTAQAALLSKLKRRLRTETFTPDYILEIIQNYPGLVRSLYASFANIHLGGGPDLDQQAVAPTPVVEVLSDARLQETISKTVSNEHDEMVMTAFRVFNNAILKTNYFTPTKVALSFRLDPSFLPEVEYPRRLYGMFLVIGAESRGYHLRFRDISRGGIRIVKSRSKEAYGINARNLFDENYGLASTQQRKNKDIPEGGSKGVILLDPKQQDKAQEAFEKYIDSILDLLLPAASPGIKNKLVDLYGKEEILFMGPDENTADLVDWATEHARARGAPWWKSFFTGKSQKLGGIPHDKYGMTTLSVREYVKGIYRKLELDPSTVRKMQTGGPDGDLGSNEILLGNEKWTAIVDGSGVLADPNGLDRDELLRLAKKRAMISDYDMSKVSKDGYRILCDDNNVTLPSGEIVTNGTSFRNTYHLRDTGMTDAFVPCGGRPESIDLISVNRIIKDGKTTIPYIVEGANLFITQDAKLRLEAAGCILYKDASANKGGVTSSSLEVLASLSFDDEGFVENMCVDAKTGEAPQFYNDYVREVQAKIRENARLEFEAIWREHEATGTPRSILSDKLSIAITDLDEELQKSDLWANQTIRYAVLGDALPALLLEKIGLDTIISRVPDSYLRSIFGSYLASRFVYEFGSEPSQFAFFDFMSKRMAKISGRTDGSEQIRRMSDAPAPRTMSGHGIVRPTSALGPRGAHVRLSAVRSNNVTAVMDAERALNGEGEVLLSATCAPFLKRSAPPPPTRGLGTDPLCGAAHGPLGLGQPIDFPLLPLQLPLLLRTKGLRDESNPIRTSTTYERAPDLRYATPGGSRRRRRPTREQQPAKPALPLALASQTSGSPNFASWPPSTPGRLPGFRRLNKEQTGFRGARAVLARAGRAFQVKNTDDETQNPAKGTGLTSILFLLFRTDTIDLQDHSAPSAQDHPSHHRLPESAPGSSAAPIAPHQAETLREVAHETAEEEARSPRVSWTNGKGGGTGAVLHQYADDSDDDDRNRPSSGGGLSRDLAGGTNGSDMYRHDHQQQQEDALAVAQNGGVSSSDEGDLDGDGDGDTDLDDDMMDKISSSPSIEDGGCNPVAVPVAWPRRVSSLPSFLRDPYPVPKVPSAVQPMPPKSGSAGPPLPVPRTSVHLQHMGIAAAEWQCNRHLPRGEYAGWHNSDFNDGHDGYHDGYDTNKVSDNRGIGGGARRNHPEPDARKRRLFMELGPLGEESSAGGCLARYGTFDDDEYGGYNPGGLPLTFPYEPSLEEDDDSDYSLPDELRYFEHGWAGECLQSSEDIDFEFVYALHTFVATVEGQANATKGDTMVLLDDSNSYWWLVRVVKDSSIGYLPAEHIETPTERLARLNKHRNIDLSATMLGDQTAKQKNSFKGIRRRRKTVTFADPTYVDYSDFDYSTDEEDIEELFGPHPTTAQQQREPQRQELQQSAVKTSTEDEATDETAKVEPLKTRATSQDTVAESAKEEPAGQEEVRGSDELIENKPDSPSKSRNGTVRNTDSFFKDESVETKKITLTPNLLRDDNTPRESTESVTRDLKSRTSLDKLDKELVSDKERKKGKDKDKKDKDKKPSVIRSFFSRKDKKKAAEDDDESFGKRSMDIISESRDSEDRVVDEQTSTDKPTGAQRNPSKLQKVAPAGKAPGGTAQKSVELSSYLAEGRNNDVSNVPPASMRIVDPEMRETQEVPSNHQQQTRDATRERSASAAAQREEKSVVSKIMPTRSASTGQDPKLQKAVKAKARMELDASDSSEVEEPVTDQAQQTLHEPSTPSTKEQNGERELSARPQLPGAFPDSDQTTSTISSDKTITPKHPQQKTTERAHVPATQTSPLKTSNPPALVVDTSSPEGNSPDASPSPDQVRTITDSQRGGSSASKEPTWDDTKLRAFFDETDHIRDLLAVVYDKSNVEPAGSDHPIVGGLFREQNAKLAEITTQLDNMLGDWLARKQRLRGTI</sequence>
<evidence type="ECO:0000256" key="1">
    <source>
        <dbReference type="ARBA" id="ARBA00006382"/>
    </source>
</evidence>
<feature type="region of interest" description="Disordered" evidence="5">
    <location>
        <begin position="1799"/>
        <end position="2261"/>
    </location>
</feature>
<dbReference type="InterPro" id="IPR036028">
    <property type="entry name" value="SH3-like_dom_sf"/>
</dbReference>
<feature type="compositionally biased region" description="Basic and acidic residues" evidence="5">
    <location>
        <begin position="2080"/>
        <end position="2098"/>
    </location>
</feature>
<dbReference type="InterPro" id="IPR036291">
    <property type="entry name" value="NAD(P)-bd_dom_sf"/>
</dbReference>
<dbReference type="PANTHER" id="PTHR47775">
    <property type="entry name" value="BUD SITE SELECTION PROTEIN 14"/>
    <property type="match status" value="1"/>
</dbReference>
<feature type="compositionally biased region" description="Basic and acidic residues" evidence="5">
    <location>
        <begin position="1905"/>
        <end position="1956"/>
    </location>
</feature>
<feature type="region of interest" description="Disordered" evidence="5">
    <location>
        <begin position="1"/>
        <end position="41"/>
    </location>
</feature>
<dbReference type="GO" id="GO:0008104">
    <property type="term" value="P:intracellular protein localization"/>
    <property type="evidence" value="ECO:0007669"/>
    <property type="project" value="TreeGrafter"/>
</dbReference>
<dbReference type="GO" id="GO:0006520">
    <property type="term" value="P:amino acid metabolic process"/>
    <property type="evidence" value="ECO:0007669"/>
    <property type="project" value="InterPro"/>
</dbReference>
<feature type="compositionally biased region" description="Basic and acidic residues" evidence="5">
    <location>
        <begin position="1848"/>
        <end position="1874"/>
    </location>
</feature>
<dbReference type="Pfam" id="PF23152">
    <property type="entry name" value="GDH_2nd"/>
    <property type="match status" value="1"/>
</dbReference>
<dbReference type="EMBL" id="LFRF01000011">
    <property type="protein sequence ID" value="KND90861.1"/>
    <property type="molecule type" value="Genomic_DNA"/>
</dbReference>
<feature type="compositionally biased region" description="Low complexity" evidence="5">
    <location>
        <begin position="1324"/>
        <end position="1336"/>
    </location>
</feature>
<name>A0A0L0N9Y2_TOLOC</name>
<feature type="compositionally biased region" description="Polar residues" evidence="5">
    <location>
        <begin position="2142"/>
        <end position="2158"/>
    </location>
</feature>
<dbReference type="STRING" id="1163406.A0A0L0N9Y2"/>
<dbReference type="FunFam" id="2.30.30.40:FF:000035">
    <property type="entry name" value="SH3 domain containing protein"/>
    <property type="match status" value="1"/>
</dbReference>
<dbReference type="PROSITE" id="PS00074">
    <property type="entry name" value="GLFV_DEHYDROGENASE"/>
    <property type="match status" value="1"/>
</dbReference>
<feature type="domain" description="SH3" evidence="6">
    <location>
        <begin position="1668"/>
        <end position="1729"/>
    </location>
</feature>
<feature type="compositionally biased region" description="Acidic residues" evidence="5">
    <location>
        <begin position="2129"/>
        <end position="2140"/>
    </location>
</feature>
<keyword evidence="3" id="KW-0560">Oxidoreductase</keyword>
<evidence type="ECO:0000256" key="2">
    <source>
        <dbReference type="ARBA" id="ARBA00022443"/>
    </source>
</evidence>
<dbReference type="Pfam" id="PF00208">
    <property type="entry name" value="ELFV_dehydrog"/>
    <property type="match status" value="1"/>
</dbReference>
<feature type="region of interest" description="Disordered" evidence="5">
    <location>
        <begin position="1179"/>
        <end position="1249"/>
    </location>
</feature>
<feature type="compositionally biased region" description="Basic and acidic residues" evidence="5">
    <location>
        <begin position="1340"/>
        <end position="1356"/>
    </location>
</feature>
<feature type="compositionally biased region" description="Polar residues" evidence="5">
    <location>
        <begin position="2000"/>
        <end position="2016"/>
    </location>
</feature>
<dbReference type="PANTHER" id="PTHR47775:SF1">
    <property type="entry name" value="BUD SITE SELECTION PROTEIN 14"/>
    <property type="match status" value="1"/>
</dbReference>
<dbReference type="InterPro" id="IPR053039">
    <property type="entry name" value="Polarity_Bud-Selection_Reg"/>
</dbReference>
<feature type="compositionally biased region" description="Polar residues" evidence="5">
    <location>
        <begin position="2069"/>
        <end position="2079"/>
    </location>
</feature>
<comment type="similarity">
    <text evidence="1">Belongs to the Glu/Leu/Phe/Val dehydrogenases family.</text>
</comment>
<keyword evidence="2 4" id="KW-0728">SH3 domain</keyword>
<feature type="compositionally biased region" description="Basic and acidic residues" evidence="5">
    <location>
        <begin position="1978"/>
        <end position="1999"/>
    </location>
</feature>
<dbReference type="GO" id="GO:0030950">
    <property type="term" value="P:establishment or maintenance of actin cytoskeleton polarity"/>
    <property type="evidence" value="ECO:0007669"/>
    <property type="project" value="TreeGrafter"/>
</dbReference>
<dbReference type="SMART" id="SM00839">
    <property type="entry name" value="ELFV_dehydrog"/>
    <property type="match status" value="1"/>
</dbReference>
<evidence type="ECO:0000313" key="7">
    <source>
        <dbReference type="EMBL" id="KND90861.1"/>
    </source>
</evidence>
<dbReference type="SMART" id="SM00326">
    <property type="entry name" value="SH3"/>
    <property type="match status" value="1"/>
</dbReference>
<gene>
    <name evidence="7" type="ORF">TOPH_04508</name>
</gene>
<feature type="compositionally biased region" description="Low complexity" evidence="5">
    <location>
        <begin position="2176"/>
        <end position="2194"/>
    </location>
</feature>
<feature type="compositionally biased region" description="Basic and acidic residues" evidence="5">
    <location>
        <begin position="1887"/>
        <end position="1897"/>
    </location>
</feature>
<dbReference type="OrthoDB" id="184415at2759"/>
<feature type="compositionally biased region" description="Acidic residues" evidence="5">
    <location>
        <begin position="1432"/>
        <end position="1450"/>
    </location>
</feature>
<accession>A0A0L0N9Y2</accession>
<evidence type="ECO:0000256" key="5">
    <source>
        <dbReference type="SAM" id="MobiDB-lite"/>
    </source>
</evidence>
<evidence type="ECO:0000313" key="8">
    <source>
        <dbReference type="Proteomes" id="UP000036947"/>
    </source>
</evidence>
<keyword evidence="8" id="KW-1185">Reference proteome</keyword>
<dbReference type="PROSITE" id="PS50002">
    <property type="entry name" value="SH3"/>
    <property type="match status" value="1"/>
</dbReference>
<evidence type="ECO:0000259" key="6">
    <source>
        <dbReference type="PROSITE" id="PS50002"/>
    </source>
</evidence>
<dbReference type="SUPFAM" id="SSF53223">
    <property type="entry name" value="Aminoacid dehydrogenase-like, N-terminal domain"/>
    <property type="match status" value="1"/>
</dbReference>
<evidence type="ECO:0000256" key="3">
    <source>
        <dbReference type="ARBA" id="ARBA00023002"/>
    </source>
</evidence>
<comment type="caution">
    <text evidence="7">The sequence shown here is derived from an EMBL/GenBank/DDBJ whole genome shotgun (WGS) entry which is preliminary data.</text>
</comment>
<dbReference type="SUPFAM" id="SSF51735">
    <property type="entry name" value="NAD(P)-binding Rossmann-fold domains"/>
    <property type="match status" value="1"/>
</dbReference>
<feature type="compositionally biased region" description="Polar residues" evidence="5">
    <location>
        <begin position="2208"/>
        <end position="2258"/>
    </location>
</feature>
<dbReference type="Gene3D" id="3.40.50.720">
    <property type="entry name" value="NAD(P)-binding Rossmann-like Domain"/>
    <property type="match status" value="1"/>
</dbReference>
<dbReference type="GO" id="GO:0016491">
    <property type="term" value="F:oxidoreductase activity"/>
    <property type="evidence" value="ECO:0007669"/>
    <property type="project" value="UniProtKB-KW"/>
</dbReference>
<proteinExistence type="inferred from homology"/>
<dbReference type="Proteomes" id="UP000036947">
    <property type="component" value="Unassembled WGS sequence"/>
</dbReference>
<feature type="region of interest" description="Disordered" evidence="5">
    <location>
        <begin position="1566"/>
        <end position="1585"/>
    </location>
</feature>
<feature type="compositionally biased region" description="Polar residues" evidence="5">
    <location>
        <begin position="1875"/>
        <end position="1886"/>
    </location>
</feature>
<evidence type="ECO:0000256" key="4">
    <source>
        <dbReference type="PROSITE-ProRule" id="PRU00192"/>
    </source>
</evidence>
<dbReference type="GO" id="GO:0051286">
    <property type="term" value="C:cell tip"/>
    <property type="evidence" value="ECO:0007669"/>
    <property type="project" value="TreeGrafter"/>
</dbReference>
<dbReference type="InterPro" id="IPR056365">
    <property type="entry name" value="NAD-GDH_2nd"/>
</dbReference>
<dbReference type="InterPro" id="IPR055480">
    <property type="entry name" value="NAD-GDH_N"/>
</dbReference>
<feature type="region of interest" description="Disordered" evidence="5">
    <location>
        <begin position="1307"/>
        <end position="1466"/>
    </location>
</feature>
<dbReference type="InterPro" id="IPR046346">
    <property type="entry name" value="Aminoacid_DH-like_N_sf"/>
</dbReference>
<dbReference type="InterPro" id="IPR001452">
    <property type="entry name" value="SH3_domain"/>
</dbReference>
<dbReference type="Gene3D" id="2.30.30.40">
    <property type="entry name" value="SH3 Domains"/>
    <property type="match status" value="1"/>
</dbReference>
<protein>
    <submittedName>
        <fullName evidence="7">NAD-specific glutamate dehydrogenase</fullName>
    </submittedName>
</protein>
<organism evidence="7 8">
    <name type="scientific">Tolypocladium ophioglossoides (strain CBS 100239)</name>
    <name type="common">Snaketongue truffleclub</name>
    <name type="synonym">Elaphocordyceps ophioglossoides</name>
    <dbReference type="NCBI Taxonomy" id="1163406"/>
    <lineage>
        <taxon>Eukaryota</taxon>
        <taxon>Fungi</taxon>
        <taxon>Dikarya</taxon>
        <taxon>Ascomycota</taxon>
        <taxon>Pezizomycotina</taxon>
        <taxon>Sordariomycetes</taxon>
        <taxon>Hypocreomycetidae</taxon>
        <taxon>Hypocreales</taxon>
        <taxon>Ophiocordycipitaceae</taxon>
        <taxon>Tolypocladium</taxon>
    </lineage>
</organism>
<dbReference type="GO" id="GO:0015630">
    <property type="term" value="C:microtubule cytoskeleton"/>
    <property type="evidence" value="ECO:0007669"/>
    <property type="project" value="TreeGrafter"/>
</dbReference>
<feature type="compositionally biased region" description="Low complexity" evidence="5">
    <location>
        <begin position="1215"/>
        <end position="1225"/>
    </location>
</feature>
<dbReference type="SUPFAM" id="SSF50044">
    <property type="entry name" value="SH3-domain"/>
    <property type="match status" value="1"/>
</dbReference>
<dbReference type="InterPro" id="IPR006096">
    <property type="entry name" value="Glu/Leu/Phe/Val/Trp_DH_C"/>
</dbReference>
<feature type="compositionally biased region" description="Low complexity" evidence="5">
    <location>
        <begin position="1802"/>
        <end position="1814"/>
    </location>
</feature>
<reference evidence="7 8" key="1">
    <citation type="journal article" date="2015" name="BMC Genomics">
        <title>The genome of the truffle-parasite Tolypocladium ophioglossoides and the evolution of antifungal peptaibiotics.</title>
        <authorList>
            <person name="Quandt C.A."/>
            <person name="Bushley K.E."/>
            <person name="Spatafora J.W."/>
        </authorList>
    </citation>
    <scope>NUCLEOTIDE SEQUENCE [LARGE SCALE GENOMIC DNA]</scope>
    <source>
        <strain evidence="7 8">CBS 100239</strain>
    </source>
</reference>